<evidence type="ECO:0000313" key="3">
    <source>
        <dbReference type="RefSeq" id="XP_001357056.2"/>
    </source>
</evidence>
<reference evidence="3" key="1">
    <citation type="submission" date="2025-08" db="UniProtKB">
        <authorList>
            <consortium name="RefSeq"/>
        </authorList>
    </citation>
    <scope>IDENTIFICATION</scope>
    <source>
        <strain evidence="3">MV-25-SWS-2005</strain>
        <tissue evidence="3">Whole body</tissue>
    </source>
</reference>
<organism evidence="2 3">
    <name type="scientific">Drosophila pseudoobscura pseudoobscura</name>
    <name type="common">Fruit fly</name>
    <dbReference type="NCBI Taxonomy" id="46245"/>
    <lineage>
        <taxon>Eukaryota</taxon>
        <taxon>Metazoa</taxon>
        <taxon>Ecdysozoa</taxon>
        <taxon>Arthropoda</taxon>
        <taxon>Hexapoda</taxon>
        <taxon>Insecta</taxon>
        <taxon>Pterygota</taxon>
        <taxon>Neoptera</taxon>
        <taxon>Endopterygota</taxon>
        <taxon>Diptera</taxon>
        <taxon>Brachycera</taxon>
        <taxon>Muscomorpha</taxon>
        <taxon>Ephydroidea</taxon>
        <taxon>Drosophilidae</taxon>
        <taxon>Drosophila</taxon>
        <taxon>Sophophora</taxon>
    </lineage>
</organism>
<dbReference type="RefSeq" id="XP_001357056.2">
    <property type="nucleotide sequence ID" value="XM_001357020.4"/>
</dbReference>
<evidence type="ECO:0000256" key="1">
    <source>
        <dbReference type="SAM" id="MobiDB-lite"/>
    </source>
</evidence>
<protein>
    <submittedName>
        <fullName evidence="3">Selenoprotein BthD</fullName>
    </submittedName>
</protein>
<dbReference type="FunCoup" id="A0A6I8UKQ2">
    <property type="interactions" value="3"/>
</dbReference>
<accession>A0A6I8UKQ2</accession>
<dbReference type="ExpressionAtlas" id="A0A6I8UKQ2">
    <property type="expression patterns" value="baseline"/>
</dbReference>
<gene>
    <name evidence="3" type="primary">LOC4817668</name>
</gene>
<feature type="compositionally biased region" description="Basic residues" evidence="1">
    <location>
        <begin position="124"/>
        <end position="138"/>
    </location>
</feature>
<dbReference type="KEGG" id="dpo:4817668"/>
<feature type="region of interest" description="Disordered" evidence="1">
    <location>
        <begin position="117"/>
        <end position="138"/>
    </location>
</feature>
<dbReference type="InParanoid" id="A0A6I8UKQ2"/>
<name>A0A6I8UKQ2_DROPS</name>
<evidence type="ECO:0000313" key="2">
    <source>
        <dbReference type="Proteomes" id="UP000001819"/>
    </source>
</evidence>
<keyword evidence="2" id="KW-1185">Reference proteome</keyword>
<sequence>MSDKTPLDPNQPVLYIDHCRYRENFRRDALQLHVSLAEALRALHPRVKLQLRINEHGPPEEEGAFEVAIAATPAESPSDRQHIWTGLRRVPFAAKVPHVDDIITPVCNALQLVRDDDHTDGESHRRKMANLRRSRSPR</sequence>
<dbReference type="Proteomes" id="UP000001819">
    <property type="component" value="Chromosome 4"/>
</dbReference>
<dbReference type="AlphaFoldDB" id="A0A6I8UKQ2"/>
<proteinExistence type="predicted"/>